<evidence type="ECO:0000313" key="3">
    <source>
        <dbReference type="Proteomes" id="UP001157439"/>
    </source>
</evidence>
<keyword evidence="3" id="KW-1185">Reference proteome</keyword>
<accession>A0AA37WWT8</accession>
<gene>
    <name evidence="2" type="ORF">GCM10007894_07210</name>
</gene>
<name>A0AA37WWT8_9GAMM</name>
<sequence length="277" mass="30905">MSLMRVITVTAITILFSFNAMSANRFVKCDYCTSDYDYEIIAEDEATQTGESNNYILIGNYKSKELKKYQVIYIRSFEPEVASYFEVIQRFPSEYESFEFTSIISATESLSRAADDEVPKEIASSAYDLVGSSSTRNDVSDYIVNSLNFKDKLAEFAHSVLKLDGKLSQHTYIMEVKFEDQSKAFFEVTPTIGAPLPLKLILAIDADNNEIPLTVDSLMVAQKYRLAQQGMSGVQKFIEAAARLGVVVIVNGSDPFSMDCRMNASGGVHCTIRTQAH</sequence>
<dbReference type="AlphaFoldDB" id="A0AA37WWT8"/>
<proteinExistence type="predicted"/>
<organism evidence="2 3">
    <name type="scientific">Paraferrimonas haliotis</name>
    <dbReference type="NCBI Taxonomy" id="2013866"/>
    <lineage>
        <taxon>Bacteria</taxon>
        <taxon>Pseudomonadati</taxon>
        <taxon>Pseudomonadota</taxon>
        <taxon>Gammaproteobacteria</taxon>
        <taxon>Alteromonadales</taxon>
        <taxon>Ferrimonadaceae</taxon>
        <taxon>Paraferrimonas</taxon>
    </lineage>
</organism>
<comment type="caution">
    <text evidence="2">The sequence shown here is derived from an EMBL/GenBank/DDBJ whole genome shotgun (WGS) entry which is preliminary data.</text>
</comment>
<feature type="signal peptide" evidence="1">
    <location>
        <begin position="1"/>
        <end position="22"/>
    </location>
</feature>
<dbReference type="RefSeq" id="WP_095498840.1">
    <property type="nucleotide sequence ID" value="NZ_BSPO01000002.1"/>
</dbReference>
<reference evidence="2 3" key="1">
    <citation type="journal article" date="2014" name="Int. J. Syst. Evol. Microbiol.">
        <title>Complete genome sequence of Corynebacterium casei LMG S-19264T (=DSM 44701T), isolated from a smear-ripened cheese.</title>
        <authorList>
            <consortium name="US DOE Joint Genome Institute (JGI-PGF)"/>
            <person name="Walter F."/>
            <person name="Albersmeier A."/>
            <person name="Kalinowski J."/>
            <person name="Ruckert C."/>
        </authorList>
    </citation>
    <scope>NUCLEOTIDE SEQUENCE [LARGE SCALE GENOMIC DNA]</scope>
    <source>
        <strain evidence="2 3">NBRC 112785</strain>
    </source>
</reference>
<feature type="chain" id="PRO_5041228611" evidence="1">
    <location>
        <begin position="23"/>
        <end position="277"/>
    </location>
</feature>
<evidence type="ECO:0000313" key="2">
    <source>
        <dbReference type="EMBL" id="GLS82744.1"/>
    </source>
</evidence>
<dbReference type="EMBL" id="BSPO01000002">
    <property type="protein sequence ID" value="GLS82744.1"/>
    <property type="molecule type" value="Genomic_DNA"/>
</dbReference>
<evidence type="ECO:0000256" key="1">
    <source>
        <dbReference type="SAM" id="SignalP"/>
    </source>
</evidence>
<protein>
    <submittedName>
        <fullName evidence="2">Uncharacterized protein</fullName>
    </submittedName>
</protein>
<keyword evidence="1" id="KW-0732">Signal</keyword>
<dbReference type="Proteomes" id="UP001157439">
    <property type="component" value="Unassembled WGS sequence"/>
</dbReference>